<dbReference type="PANTHER" id="PTHR46508:SF2">
    <property type="entry name" value="INCREASED DNA METHYLATION 1"/>
    <property type="match status" value="1"/>
</dbReference>
<dbReference type="PROSITE" id="PS51186">
    <property type="entry name" value="GNAT"/>
    <property type="match status" value="1"/>
</dbReference>
<dbReference type="Gene3D" id="3.30.40.10">
    <property type="entry name" value="Zinc/RING finger domain, C3HC4 (zinc finger)"/>
    <property type="match status" value="1"/>
</dbReference>
<evidence type="ECO:0000256" key="5">
    <source>
        <dbReference type="ARBA" id="ARBA00023242"/>
    </source>
</evidence>
<feature type="region of interest" description="Disordered" evidence="7">
    <location>
        <begin position="484"/>
        <end position="531"/>
    </location>
</feature>
<sequence length="1111" mass="124742">MTEKDETAVLCPPRFCYGEVKIREIIMVESPTMLLSEFANLHDDGFEGSLDEQRIFREILFQSDANTKKGIIISEATAVHCEYIKQMDMSLCSTSGKSSLTSQEGDYAKEEFAVKRSSEYPSVDITFSIKNNNEAGISFKNQPNVKLDSAPSEGVISGVSHEDSGSARQRITYRVIESSGHGVTSSYYISKPLVHLDKGCELSGRGSPKNEVSFLDRNDQKEAANRAVTSPISQESYASRLLVNDPPVHVAKKSVTNRPTKPKWKDSCFLKLDEEEFSMPKDIKNDPRPLLRYHIHRLLRASSWEIGRRKRNSKYNGIGEYVYKSPEGRPIREFHRAWSMCGEGLLTDANVTMPRSVGMQQWSDMTEFWSDLSCTVKEIDDKLSLLENTTDMAHLWGLLDPFAIVVFIEKEVRLLKNRITVKAKRSVLIPSDAGPVAKFQKISISERSHGNLFDVPISSGVPQLQGGPETLIFLQNCSTSALSPGQTENEEGDFDHIKKTHKKSRKISEIELTGSHSGETSRAKSGSKKSKTCHLNDDELLVSVIVKTKTCGATNKWSTRKSKPLRKRRTPKGSCRLLPRSLKKGAKHIKEGNWYAVGSRTVLSWLIHSGVVSLNEVILCRDPKYDAVIKDGLITREGILCKCCNKVLSISEFKSHAGFRSNCPSVNLFMESGKPFTLCQLEAWSVEYKARKAAPRTDQVDDDDQNDDSCGRCGDVGELICCDNCPSAFHQACLFEQELPEGNWYCPQCRCQICRDAVNDKEASQLHGALTCSQCEHKYHEMCVQCEDMKPRSASDTWFCGDSCHKVYIGLKSRIGLRNLISDGFSWTLLRCITDDQKVHSAQRVVALNAECNSKLAVAITIMEECFLPMVDMKTGIDMMPQLIYNWGSQFARLNYNGFYTAVLEKDDVVLSVASIRIHGVAVAELPLVATCSKNRRQGLCRRLINSIEEMLKALKVEKLVISAIPTLVETWTVGFGFQPLDEDERQSLSKVNLMVFPGAVWLKKPLYESCTVDEKNEDKIETGICFSDPENLQYCTLETPQDQPQKPVFEKRDPKPSCYITSVRETTDESKNIVKEMRFADSENETSGEHKKPADFLDDLSEPYSLVQSC</sequence>
<evidence type="ECO:0000256" key="4">
    <source>
        <dbReference type="ARBA" id="ARBA00022833"/>
    </source>
</evidence>
<dbReference type="GO" id="GO:0005634">
    <property type="term" value="C:nucleus"/>
    <property type="evidence" value="ECO:0007669"/>
    <property type="project" value="UniProtKB-SubCell"/>
</dbReference>
<dbReference type="CDD" id="cd04301">
    <property type="entry name" value="NAT_SF"/>
    <property type="match status" value="1"/>
</dbReference>
<keyword evidence="2" id="KW-0479">Metal-binding</keyword>
<dbReference type="InterPro" id="IPR032308">
    <property type="entry name" value="TDBD"/>
</dbReference>
<evidence type="ECO:0000259" key="8">
    <source>
        <dbReference type="PROSITE" id="PS50016"/>
    </source>
</evidence>
<gene>
    <name evidence="10" type="ORF">CASFOL_019215</name>
</gene>
<evidence type="ECO:0000313" key="11">
    <source>
        <dbReference type="Proteomes" id="UP001632038"/>
    </source>
</evidence>
<dbReference type="InterPro" id="IPR000182">
    <property type="entry name" value="GNAT_dom"/>
</dbReference>
<reference evidence="11" key="1">
    <citation type="journal article" date="2024" name="IScience">
        <title>Strigolactones Initiate the Formation of Haustorium-like Structures in Castilleja.</title>
        <authorList>
            <person name="Buerger M."/>
            <person name="Peterson D."/>
            <person name="Chory J."/>
        </authorList>
    </citation>
    <scope>NUCLEOTIDE SEQUENCE [LARGE SCALE GENOMIC DNA]</scope>
</reference>
<feature type="region of interest" description="Disordered" evidence="7">
    <location>
        <begin position="1080"/>
        <end position="1111"/>
    </location>
</feature>
<dbReference type="Pfam" id="PF00628">
    <property type="entry name" value="PHD"/>
    <property type="match status" value="1"/>
</dbReference>
<dbReference type="AlphaFoldDB" id="A0ABD3D5Q9"/>
<comment type="caution">
    <text evidence="10">The sequence shown here is derived from an EMBL/GenBank/DDBJ whole genome shotgun (WGS) entry which is preliminary data.</text>
</comment>
<keyword evidence="5" id="KW-0539">Nucleus</keyword>
<protein>
    <submittedName>
        <fullName evidence="10">Uncharacterized protein</fullName>
    </submittedName>
</protein>
<evidence type="ECO:0000256" key="1">
    <source>
        <dbReference type="ARBA" id="ARBA00004123"/>
    </source>
</evidence>
<proteinExistence type="predicted"/>
<feature type="compositionally biased region" description="Basic and acidic residues" evidence="7">
    <location>
        <begin position="1080"/>
        <end position="1096"/>
    </location>
</feature>
<accession>A0ABD3D5Q9</accession>
<comment type="subcellular location">
    <subcellularLocation>
        <location evidence="1">Nucleus</location>
    </subcellularLocation>
</comment>
<dbReference type="SUPFAM" id="SSF57903">
    <property type="entry name" value="FYVE/PHD zinc finger"/>
    <property type="match status" value="1"/>
</dbReference>
<organism evidence="10 11">
    <name type="scientific">Castilleja foliolosa</name>
    <dbReference type="NCBI Taxonomy" id="1961234"/>
    <lineage>
        <taxon>Eukaryota</taxon>
        <taxon>Viridiplantae</taxon>
        <taxon>Streptophyta</taxon>
        <taxon>Embryophyta</taxon>
        <taxon>Tracheophyta</taxon>
        <taxon>Spermatophyta</taxon>
        <taxon>Magnoliopsida</taxon>
        <taxon>eudicotyledons</taxon>
        <taxon>Gunneridae</taxon>
        <taxon>Pentapetalae</taxon>
        <taxon>asterids</taxon>
        <taxon>lamiids</taxon>
        <taxon>Lamiales</taxon>
        <taxon>Orobanchaceae</taxon>
        <taxon>Pedicularideae</taxon>
        <taxon>Castillejinae</taxon>
        <taxon>Castilleja</taxon>
    </lineage>
</organism>
<evidence type="ECO:0000256" key="2">
    <source>
        <dbReference type="ARBA" id="ARBA00022723"/>
    </source>
</evidence>
<evidence type="ECO:0000256" key="7">
    <source>
        <dbReference type="SAM" id="MobiDB-lite"/>
    </source>
</evidence>
<evidence type="ECO:0000256" key="6">
    <source>
        <dbReference type="PROSITE-ProRule" id="PRU00146"/>
    </source>
</evidence>
<feature type="compositionally biased region" description="Polar residues" evidence="7">
    <location>
        <begin position="514"/>
        <end position="524"/>
    </location>
</feature>
<dbReference type="PROSITE" id="PS50016">
    <property type="entry name" value="ZF_PHD_2"/>
    <property type="match status" value="1"/>
</dbReference>
<keyword evidence="3 6" id="KW-0863">Zinc-finger</keyword>
<dbReference type="SMART" id="SM00249">
    <property type="entry name" value="PHD"/>
    <property type="match status" value="2"/>
</dbReference>
<name>A0ABD3D5Q9_9LAMI</name>
<dbReference type="SUPFAM" id="SSF55729">
    <property type="entry name" value="Acyl-CoA N-acyltransferases (Nat)"/>
    <property type="match status" value="1"/>
</dbReference>
<dbReference type="InterPro" id="IPR056511">
    <property type="entry name" value="IDM1_C"/>
</dbReference>
<keyword evidence="11" id="KW-1185">Reference proteome</keyword>
<dbReference type="Proteomes" id="UP001632038">
    <property type="component" value="Unassembled WGS sequence"/>
</dbReference>
<dbReference type="Pfam" id="PF23209">
    <property type="entry name" value="IDM1_C"/>
    <property type="match status" value="1"/>
</dbReference>
<dbReference type="EMBL" id="JAVIJP010000026">
    <property type="protein sequence ID" value="KAL3636916.1"/>
    <property type="molecule type" value="Genomic_DNA"/>
</dbReference>
<dbReference type="PANTHER" id="PTHR46508">
    <property type="entry name" value="PHD FINGER FAMILY PROTEIN"/>
    <property type="match status" value="1"/>
</dbReference>
<feature type="domain" description="N-acetyltransferase" evidence="9">
    <location>
        <begin position="858"/>
        <end position="1008"/>
    </location>
</feature>
<evidence type="ECO:0000313" key="10">
    <source>
        <dbReference type="EMBL" id="KAL3636916.1"/>
    </source>
</evidence>
<evidence type="ECO:0000256" key="3">
    <source>
        <dbReference type="ARBA" id="ARBA00022771"/>
    </source>
</evidence>
<dbReference type="GO" id="GO:0008270">
    <property type="term" value="F:zinc ion binding"/>
    <property type="evidence" value="ECO:0007669"/>
    <property type="project" value="UniProtKB-KW"/>
</dbReference>
<dbReference type="Gene3D" id="3.40.630.30">
    <property type="match status" value="1"/>
</dbReference>
<feature type="domain" description="PHD-type" evidence="8">
    <location>
        <begin position="707"/>
        <end position="752"/>
    </location>
</feature>
<dbReference type="InterPro" id="IPR011011">
    <property type="entry name" value="Znf_FYVE_PHD"/>
</dbReference>
<dbReference type="InterPro" id="IPR016181">
    <property type="entry name" value="Acyl_CoA_acyltransferase"/>
</dbReference>
<dbReference type="InterPro" id="IPR019787">
    <property type="entry name" value="Znf_PHD-finger"/>
</dbReference>
<dbReference type="Pfam" id="PF16135">
    <property type="entry name" value="TDBD"/>
    <property type="match status" value="1"/>
</dbReference>
<dbReference type="InterPro" id="IPR001965">
    <property type="entry name" value="Znf_PHD"/>
</dbReference>
<keyword evidence="4" id="KW-0862">Zinc</keyword>
<dbReference type="InterPro" id="IPR013083">
    <property type="entry name" value="Znf_RING/FYVE/PHD"/>
</dbReference>
<evidence type="ECO:0000259" key="9">
    <source>
        <dbReference type="PROSITE" id="PS51186"/>
    </source>
</evidence>